<dbReference type="SUPFAM" id="SSF50331">
    <property type="entry name" value="MOP-like"/>
    <property type="match status" value="2"/>
</dbReference>
<dbReference type="InterPro" id="IPR051815">
    <property type="entry name" value="Molybdate_resp_trans_reg"/>
</dbReference>
<dbReference type="NCBIfam" id="TIGR00637">
    <property type="entry name" value="ModE_repress"/>
    <property type="match status" value="1"/>
</dbReference>
<dbReference type="InterPro" id="IPR036388">
    <property type="entry name" value="WH-like_DNA-bd_sf"/>
</dbReference>
<dbReference type="PIRSF" id="PIRSF005763">
    <property type="entry name" value="Txn_reg_ModE"/>
    <property type="match status" value="1"/>
</dbReference>
<dbReference type="OrthoDB" id="9800709at2"/>
<accession>A0A0A3AKM4</accession>
<dbReference type="PROSITE" id="PS51866">
    <property type="entry name" value="MOP"/>
    <property type="match status" value="1"/>
</dbReference>
<evidence type="ECO:0000256" key="4">
    <source>
        <dbReference type="ARBA" id="ARBA00022737"/>
    </source>
</evidence>
<evidence type="ECO:0000313" key="9">
    <source>
        <dbReference type="Proteomes" id="UP000030380"/>
    </source>
</evidence>
<dbReference type="InterPro" id="IPR004606">
    <property type="entry name" value="Mop_domain"/>
</dbReference>
<evidence type="ECO:0000256" key="2">
    <source>
        <dbReference type="ARBA" id="ARBA00022448"/>
    </source>
</evidence>
<dbReference type="PANTHER" id="PTHR30432:SF1">
    <property type="entry name" value="DNA-BINDING TRANSCRIPTIONAL DUAL REGULATOR MODE"/>
    <property type="match status" value="1"/>
</dbReference>
<dbReference type="InterPro" id="IPR016462">
    <property type="entry name" value="ModE"/>
</dbReference>
<keyword evidence="3 5" id="KW-0500">Molybdenum</keyword>
<dbReference type="GO" id="GO:0006355">
    <property type="term" value="P:regulation of DNA-templated transcription"/>
    <property type="evidence" value="ECO:0007669"/>
    <property type="project" value="InterPro"/>
</dbReference>
<dbReference type="InterPro" id="IPR003725">
    <property type="entry name" value="ModE-bd_N"/>
</dbReference>
<comment type="caution">
    <text evidence="8">The sequence shown here is derived from an EMBL/GenBank/DDBJ whole genome shotgun (WGS) entry which is preliminary data.</text>
</comment>
<gene>
    <name evidence="8" type="ORF">OA57_09620</name>
</gene>
<name>A0A0A3AKM4_9PAST</name>
<dbReference type="Proteomes" id="UP000030380">
    <property type="component" value="Unassembled WGS sequence"/>
</dbReference>
<evidence type="ECO:0000259" key="7">
    <source>
        <dbReference type="PROSITE" id="PS51866"/>
    </source>
</evidence>
<keyword evidence="9" id="KW-1185">Reference proteome</keyword>
<dbReference type="STRING" id="505317.OA57_09620"/>
<dbReference type="EMBL" id="JSUM01000014">
    <property type="protein sequence ID" value="KGQ69881.1"/>
    <property type="molecule type" value="Genomic_DNA"/>
</dbReference>
<dbReference type="RefSeq" id="WP_034616932.1">
    <property type="nucleotide sequence ID" value="NZ_JSUM01000014.1"/>
</dbReference>
<dbReference type="SUPFAM" id="SSF46785">
    <property type="entry name" value="Winged helix' DNA-binding domain"/>
    <property type="match status" value="1"/>
</dbReference>
<sequence>MADIDIELSIRLQQQLFVDPRRISLLREIQKCGSISQAAKNCRLSYKTAWDNLNAMDLISPKPLLQRNSGGKEGGGTHLTAYAERLLRLYDLLEQTQRRAFRILQDENVPLTGLLAATAKFSLQSSARNQLFGTVSSLRKQGLNREVDIIVEGLSNPITASITKASCERLQLQTTQEVLLMFKAPWLTLHRNRPQHSNSFQGVITALQQQQDDHEALIRLTPVIELCAGYHDSESYQIGETVFVSIEPQNIILLAL</sequence>
<evidence type="ECO:0000313" key="8">
    <source>
        <dbReference type="EMBL" id="KGQ69881.1"/>
    </source>
</evidence>
<keyword evidence="2 5" id="KW-0813">Transport</keyword>
<dbReference type="AlphaFoldDB" id="A0A0A3AKM4"/>
<feature type="region of interest" description="Required for dimer formation and molybdate binding" evidence="6">
    <location>
        <begin position="125"/>
        <end position="133"/>
    </location>
</feature>
<dbReference type="GO" id="GO:0015689">
    <property type="term" value="P:molybdate ion transport"/>
    <property type="evidence" value="ECO:0007669"/>
    <property type="project" value="UniProtKB-UniRule"/>
</dbReference>
<dbReference type="PANTHER" id="PTHR30432">
    <property type="entry name" value="TRANSCRIPTIONAL REGULATOR MODE"/>
    <property type="match status" value="1"/>
</dbReference>
<dbReference type="InterPro" id="IPR005116">
    <property type="entry name" value="Transp-assoc_OB_typ1"/>
</dbReference>
<evidence type="ECO:0000256" key="1">
    <source>
        <dbReference type="ARBA" id="ARBA00008110"/>
    </source>
</evidence>
<dbReference type="NCBIfam" id="TIGR00638">
    <property type="entry name" value="Mop"/>
    <property type="match status" value="1"/>
</dbReference>
<dbReference type="InterPro" id="IPR036390">
    <property type="entry name" value="WH_DNA-bd_sf"/>
</dbReference>
<reference evidence="8 9" key="1">
    <citation type="submission" date="2014-11" db="EMBL/GenBank/DDBJ databases">
        <title>Draft genome sequence of Chelonobacter oris 1662T, associated with respiratory disease in Hermann's Tortoises.</title>
        <authorList>
            <person name="Kudirkiene E."/>
            <person name="Hansen M.J."/>
            <person name="Bojesen A.M."/>
        </authorList>
    </citation>
    <scope>NUCLEOTIDE SEQUENCE [LARGE SCALE GENOMIC DNA]</scope>
    <source>
        <strain evidence="8 9">1662</strain>
    </source>
</reference>
<organism evidence="8 9">
    <name type="scientific">Chelonobacter oris</name>
    <dbReference type="NCBI Taxonomy" id="505317"/>
    <lineage>
        <taxon>Bacteria</taxon>
        <taxon>Pseudomonadati</taxon>
        <taxon>Pseudomonadota</taxon>
        <taxon>Gammaproteobacteria</taxon>
        <taxon>Pasteurellales</taxon>
        <taxon>Pasteurellaceae</taxon>
        <taxon>Chelonobacter</taxon>
    </lineage>
</organism>
<protein>
    <submittedName>
        <fullName evidence="8">Transcriptional regulator</fullName>
    </submittedName>
</protein>
<evidence type="ECO:0000256" key="6">
    <source>
        <dbReference type="PIRSR" id="PIRSR005763-1"/>
    </source>
</evidence>
<dbReference type="GO" id="GO:0030151">
    <property type="term" value="F:molybdenum ion binding"/>
    <property type="evidence" value="ECO:0007669"/>
    <property type="project" value="UniProtKB-UniRule"/>
</dbReference>
<dbReference type="Gene3D" id="2.40.50.100">
    <property type="match status" value="1"/>
</dbReference>
<keyword evidence="4" id="KW-0677">Repeat</keyword>
<dbReference type="Pfam" id="PF03459">
    <property type="entry name" value="TOBE"/>
    <property type="match status" value="1"/>
</dbReference>
<comment type="similarity">
    <text evidence="1 5">Belongs to the ModE family.</text>
</comment>
<evidence type="ECO:0000256" key="5">
    <source>
        <dbReference type="PIRNR" id="PIRNR005763"/>
    </source>
</evidence>
<feature type="domain" description="Mop" evidence="7">
    <location>
        <begin position="124"/>
        <end position="191"/>
    </location>
</feature>
<dbReference type="Gene3D" id="1.10.10.10">
    <property type="entry name" value="Winged helix-like DNA-binding domain superfamily/Winged helix DNA-binding domain"/>
    <property type="match status" value="1"/>
</dbReference>
<dbReference type="InterPro" id="IPR008995">
    <property type="entry name" value="Mo/tungstate-bd_C_term_dom"/>
</dbReference>
<proteinExistence type="inferred from homology"/>
<evidence type="ECO:0000256" key="3">
    <source>
        <dbReference type="ARBA" id="ARBA00022505"/>
    </source>
</evidence>